<dbReference type="InterPro" id="IPR015927">
    <property type="entry name" value="Peptidase_S24_S26A/B/C"/>
</dbReference>
<accession>A0A0M2R860</accession>
<dbReference type="Proteomes" id="UP000034491">
    <property type="component" value="Unassembled WGS sequence"/>
</dbReference>
<dbReference type="GO" id="GO:0003677">
    <property type="term" value="F:DNA binding"/>
    <property type="evidence" value="ECO:0007669"/>
    <property type="project" value="UniProtKB-KW"/>
</dbReference>
<gene>
    <name evidence="2" type="ORF">WH95_16700</name>
</gene>
<sequence length="210" mass="23100">MLKHADIWNAIDSLAAQNSLSPSGLAKKAGLDPTTFNKSKRITQKNKPRWPSTESISKILDATNSTLAEFVNLVGEESAGLLAKRIPVQDLGQASSFGQFDHNGHPIGDSWDEALFARVNDTNAFGLEITGNDYEPVYSDGHLLIISPNADLRRGDRIALMTTNYEIIIKELIRNSPLKAELKGLAPSHQDIAIQTQDIIWIARVLWASQ</sequence>
<proteinExistence type="predicted"/>
<dbReference type="CDD" id="cd06529">
    <property type="entry name" value="S24_LexA-like"/>
    <property type="match status" value="1"/>
</dbReference>
<evidence type="ECO:0000313" key="3">
    <source>
        <dbReference type="Proteomes" id="UP000034491"/>
    </source>
</evidence>
<dbReference type="OrthoDB" id="9792157at2"/>
<keyword evidence="3" id="KW-1185">Reference proteome</keyword>
<dbReference type="InterPro" id="IPR039418">
    <property type="entry name" value="LexA-like"/>
</dbReference>
<keyword evidence="2" id="KW-0238">DNA-binding</keyword>
<evidence type="ECO:0000259" key="1">
    <source>
        <dbReference type="Pfam" id="PF00717"/>
    </source>
</evidence>
<dbReference type="STRING" id="1549748.WH95_16700"/>
<dbReference type="PATRIC" id="fig|1549748.8.peg.2107"/>
<dbReference type="InterPro" id="IPR036286">
    <property type="entry name" value="LexA/Signal_pep-like_sf"/>
</dbReference>
<dbReference type="EMBL" id="LANI01000027">
    <property type="protein sequence ID" value="KKJ75718.1"/>
    <property type="molecule type" value="Genomic_DNA"/>
</dbReference>
<dbReference type="Pfam" id="PF00717">
    <property type="entry name" value="Peptidase_S24"/>
    <property type="match status" value="1"/>
</dbReference>
<organism evidence="2 3">
    <name type="scientific">Kiloniella litopenaei</name>
    <dbReference type="NCBI Taxonomy" id="1549748"/>
    <lineage>
        <taxon>Bacteria</taxon>
        <taxon>Pseudomonadati</taxon>
        <taxon>Pseudomonadota</taxon>
        <taxon>Alphaproteobacteria</taxon>
        <taxon>Rhodospirillales</taxon>
        <taxon>Kiloniellaceae</taxon>
        <taxon>Kiloniella</taxon>
    </lineage>
</organism>
<dbReference type="AlphaFoldDB" id="A0A0M2R860"/>
<reference evidence="2 3" key="1">
    <citation type="submission" date="2015-03" db="EMBL/GenBank/DDBJ databases">
        <title>Genome sequence of Kiloniella sp. P1-1, isolated from the gut microflora of Pacific white shrimp, Penaeus vannamei.</title>
        <authorList>
            <person name="Shao Z."/>
            <person name="Wang L."/>
            <person name="Li X."/>
        </authorList>
    </citation>
    <scope>NUCLEOTIDE SEQUENCE [LARGE SCALE GENOMIC DNA]</scope>
    <source>
        <strain evidence="2 3">P1-1</strain>
    </source>
</reference>
<comment type="caution">
    <text evidence="2">The sequence shown here is derived from an EMBL/GenBank/DDBJ whole genome shotgun (WGS) entry which is preliminary data.</text>
</comment>
<feature type="domain" description="Peptidase S24/S26A/S26B/S26C" evidence="1">
    <location>
        <begin position="110"/>
        <end position="205"/>
    </location>
</feature>
<protein>
    <submittedName>
        <fullName evidence="2">DNA-binding protein</fullName>
    </submittedName>
</protein>
<dbReference type="Gene3D" id="2.10.109.10">
    <property type="entry name" value="Umud Fragment, subunit A"/>
    <property type="match status" value="1"/>
</dbReference>
<dbReference type="RefSeq" id="WP_046509438.1">
    <property type="nucleotide sequence ID" value="NZ_LANI01000027.1"/>
</dbReference>
<name>A0A0M2R860_9PROT</name>
<evidence type="ECO:0000313" key="2">
    <source>
        <dbReference type="EMBL" id="KKJ75718.1"/>
    </source>
</evidence>
<dbReference type="SUPFAM" id="SSF51306">
    <property type="entry name" value="LexA/Signal peptidase"/>
    <property type="match status" value="1"/>
</dbReference>